<comment type="caution">
    <text evidence="1">The sequence shown here is derived from an EMBL/GenBank/DDBJ whole genome shotgun (WGS) entry which is preliminary data.</text>
</comment>
<organism evidence="1 2">
    <name type="scientific">Candidatus Erwinia dacicola</name>
    <dbReference type="NCBI Taxonomy" id="252393"/>
    <lineage>
        <taxon>Bacteria</taxon>
        <taxon>Pseudomonadati</taxon>
        <taxon>Pseudomonadota</taxon>
        <taxon>Gammaproteobacteria</taxon>
        <taxon>Enterobacterales</taxon>
        <taxon>Erwiniaceae</taxon>
        <taxon>Erwinia</taxon>
    </lineage>
</organism>
<gene>
    <name evidence="1" type="ORF">ACZ87_01895</name>
</gene>
<proteinExistence type="predicted"/>
<dbReference type="Proteomes" id="UP000244334">
    <property type="component" value="Unassembled WGS sequence"/>
</dbReference>
<dbReference type="AlphaFoldDB" id="A0A328TU39"/>
<accession>A0A328TU39</accession>
<name>A0A328TU39_9GAMM</name>
<evidence type="ECO:0000313" key="2">
    <source>
        <dbReference type="Proteomes" id="UP000244334"/>
    </source>
</evidence>
<keyword evidence="2" id="KW-1185">Reference proteome</keyword>
<dbReference type="EMBL" id="LJAM02000166">
    <property type="protein sequence ID" value="RAP71294.1"/>
    <property type="molecule type" value="Genomic_DNA"/>
</dbReference>
<sequence>MNGNGRWQDTLIELQSLSTGFDYFTYGSVTVDAPRLTLNKAAS</sequence>
<evidence type="ECO:0000313" key="1">
    <source>
        <dbReference type="EMBL" id="RAP71294.1"/>
    </source>
</evidence>
<reference evidence="1" key="1">
    <citation type="submission" date="2018-04" db="EMBL/GenBank/DDBJ databases">
        <title>Genomes of the Obligate Erwinia dacicola and Facultative Enterobacter sp. OLF Endosymbionts of the Olive Fruit fly, Bactrocera oleae.</title>
        <authorList>
            <person name="Estes A.M."/>
            <person name="Hearn D.J."/>
            <person name="Agarwal S."/>
            <person name="Pierson E.A."/>
            <person name="Dunning-Hotopp J.C."/>
        </authorList>
    </citation>
    <scope>NUCLEOTIDE SEQUENCE [LARGE SCALE GENOMIC DNA]</scope>
    <source>
        <strain evidence="1">Oroville</strain>
    </source>
</reference>
<protein>
    <submittedName>
        <fullName evidence="1">Uncharacterized protein</fullName>
    </submittedName>
</protein>